<evidence type="ECO:0000256" key="1">
    <source>
        <dbReference type="ARBA" id="ARBA00001913"/>
    </source>
</evidence>
<dbReference type="eggNOG" id="COG1404">
    <property type="taxonomic scope" value="Bacteria"/>
</dbReference>
<dbReference type="InterPro" id="IPR022409">
    <property type="entry name" value="PKD/Chitinase_dom"/>
</dbReference>
<keyword evidence="8" id="KW-1185">Reference proteome</keyword>
<dbReference type="InterPro" id="IPR035986">
    <property type="entry name" value="PKD_dom_sf"/>
</dbReference>
<dbReference type="eggNOG" id="COG3291">
    <property type="taxonomic scope" value="Bacteria"/>
</dbReference>
<evidence type="ECO:0000313" key="8">
    <source>
        <dbReference type="Proteomes" id="UP000000753"/>
    </source>
</evidence>
<name>B8CRK6_SHEPW</name>
<keyword evidence="4" id="KW-0378">Hydrolase</keyword>
<dbReference type="Pfam" id="PF18911">
    <property type="entry name" value="PKD_4"/>
    <property type="match status" value="2"/>
</dbReference>
<dbReference type="SUPFAM" id="SSF49299">
    <property type="entry name" value="PKD domain"/>
    <property type="match status" value="2"/>
</dbReference>
<dbReference type="EMBL" id="CP000472">
    <property type="protein sequence ID" value="ACJ30016.1"/>
    <property type="molecule type" value="Genomic_DNA"/>
</dbReference>
<dbReference type="CDD" id="cd00146">
    <property type="entry name" value="PKD"/>
    <property type="match status" value="2"/>
</dbReference>
<dbReference type="Gene3D" id="2.60.40.10">
    <property type="entry name" value="Immunoglobulins"/>
    <property type="match status" value="3"/>
</dbReference>
<dbReference type="KEGG" id="swp:swp_3314"/>
<dbReference type="InterPro" id="IPR001818">
    <property type="entry name" value="Pept_M10_metallopeptidase"/>
</dbReference>
<dbReference type="PRINTS" id="PR00138">
    <property type="entry name" value="MATRIXIN"/>
</dbReference>
<dbReference type="InterPro" id="IPR013783">
    <property type="entry name" value="Ig-like_fold"/>
</dbReference>
<dbReference type="InterPro" id="IPR024079">
    <property type="entry name" value="MetalloPept_cat_dom_sf"/>
</dbReference>
<dbReference type="eggNOG" id="COG1572">
    <property type="taxonomic scope" value="Bacteria"/>
</dbReference>
<comment type="cofactor">
    <cofactor evidence="1">
        <name>Ca(2+)</name>
        <dbReference type="ChEBI" id="CHEBI:29108"/>
    </cofactor>
</comment>
<dbReference type="Gene3D" id="3.40.390.10">
    <property type="entry name" value="Collagenase (Catalytic Domain)"/>
    <property type="match status" value="1"/>
</dbReference>
<dbReference type="AlphaFoldDB" id="B8CRK6"/>
<reference evidence="7 8" key="1">
    <citation type="journal article" date="2008" name="PLoS ONE">
        <title>Environmental adaptation: genomic analysis of the piezotolerant and psychrotolerant deep-sea iron reducing bacterium Shewanella piezotolerans WP3.</title>
        <authorList>
            <person name="Wang F."/>
            <person name="Wang J."/>
            <person name="Jian H."/>
            <person name="Zhang B."/>
            <person name="Li S."/>
            <person name="Wang F."/>
            <person name="Zeng X."/>
            <person name="Gao L."/>
            <person name="Bartlett D.H."/>
            <person name="Yu J."/>
            <person name="Hu S."/>
            <person name="Xiao X."/>
        </authorList>
    </citation>
    <scope>NUCLEOTIDE SEQUENCE [LARGE SCALE GENOMIC DNA]</scope>
    <source>
        <strain evidence="8">WP3 / JCM 13877</strain>
    </source>
</reference>
<gene>
    <name evidence="7" type="ordered locus">swp_3314</name>
</gene>
<evidence type="ECO:0000256" key="4">
    <source>
        <dbReference type="ARBA" id="ARBA00022801"/>
    </source>
</evidence>
<dbReference type="Gene3D" id="2.60.120.380">
    <property type="match status" value="1"/>
</dbReference>
<dbReference type="PROSITE" id="PS50093">
    <property type="entry name" value="PKD"/>
    <property type="match status" value="2"/>
</dbReference>
<dbReference type="GO" id="GO:0008270">
    <property type="term" value="F:zinc ion binding"/>
    <property type="evidence" value="ECO:0007669"/>
    <property type="project" value="InterPro"/>
</dbReference>
<dbReference type="GO" id="GO:0004222">
    <property type="term" value="F:metalloendopeptidase activity"/>
    <property type="evidence" value="ECO:0007669"/>
    <property type="project" value="InterPro"/>
</dbReference>
<keyword evidence="3" id="KW-0479">Metal-binding</keyword>
<accession>B8CRK6</accession>
<dbReference type="HOGENOM" id="CLU_355591_0_0_6"/>
<evidence type="ECO:0000256" key="5">
    <source>
        <dbReference type="ARBA" id="ARBA00022833"/>
    </source>
</evidence>
<sequence>MASKYWTDCNNNTPRKWPGSGFTFNANPAGFDGQYAFWRTSFATALTRFNDTPVNLTVNVRLDNDTSVGVGNGESEIWWNDAGNSATGYNITSPCGTTIEGDIVFHNTVSYDDSMDKKANFWNYGGNSRTFESTALHEVGHTVGLAHENRYYNIMGTDYTHLHTTGENALRSYLGEDAVNGLIALYGGSNREDLSVAAWRHVGSSGAYSTHGRTRLFNGNGTVLNSSKVSSSCTRSHCELRYNVELGETIQYEMTLENNGRNSQSVALGYYISTNAAITTTDTLISTDNVTVTRNTPDTVRKTITIPNNLTPNTDYYLGVIIDNSDSVSEWTEKNNTSYMHIRTGSATQSQAPTAEANGPYNGSVNSAIAFSSSGSNDSDGSIASYNWNFGDGNSSTSANPNHNYSAAGSYTVNLTVTDNDGLTATDTATTTITTNPGTAYCTSSGGGNYEWIAGVAVGGVNNSSAKGGYNDYTAQVANLNSGSNSATLTPGFTSGAYTEYWSVWIDFNKDGDFTDSGEQLINGQSSKAAISANLNIPTSAAGVNGARMRIAMKYGSAASSACENFASGEVEDYSVNIVGSGGGNQSPISNANGPYAGNVNTNINFNSNGSADTDGSIAAYSWNFGDGNSSTTANPSHSYSTAGSYTAVLTVTDNQGASSTDSATVTISSSTGGSLENACTTEGATSAQSLASGDAICVPNASASTNIQYYYIYVDAGTNSIEIESDHGTGNADIYYKAGNWATASSYDQRSSNSGNTESITVSNPTTGWQYITVIGARTGMTLKVTLK</sequence>
<dbReference type="GO" id="GO:0006508">
    <property type="term" value="P:proteolysis"/>
    <property type="evidence" value="ECO:0007669"/>
    <property type="project" value="UniProtKB-KW"/>
</dbReference>
<protein>
    <submittedName>
        <fullName evidence="7">Chitinase C</fullName>
    </submittedName>
</protein>
<evidence type="ECO:0000313" key="7">
    <source>
        <dbReference type="EMBL" id="ACJ30016.1"/>
    </source>
</evidence>
<feature type="domain" description="PKD" evidence="6">
    <location>
        <begin position="352"/>
        <end position="440"/>
    </location>
</feature>
<dbReference type="SMART" id="SM00089">
    <property type="entry name" value="PKD"/>
    <property type="match status" value="2"/>
</dbReference>
<dbReference type="InterPro" id="IPR007280">
    <property type="entry name" value="Peptidase_C_arc/bac"/>
</dbReference>
<dbReference type="Pfam" id="PF20009">
    <property type="entry name" value="GEVED"/>
    <property type="match status" value="1"/>
</dbReference>
<keyword evidence="5" id="KW-0862">Zinc</keyword>
<evidence type="ECO:0000259" key="6">
    <source>
        <dbReference type="PROSITE" id="PS50093"/>
    </source>
</evidence>
<keyword evidence="2" id="KW-0645">Protease</keyword>
<evidence type="ECO:0000256" key="2">
    <source>
        <dbReference type="ARBA" id="ARBA00022670"/>
    </source>
</evidence>
<evidence type="ECO:0000256" key="3">
    <source>
        <dbReference type="ARBA" id="ARBA00022723"/>
    </source>
</evidence>
<dbReference type="InterPro" id="IPR045474">
    <property type="entry name" value="GEVED"/>
</dbReference>
<dbReference type="Proteomes" id="UP000000753">
    <property type="component" value="Chromosome"/>
</dbReference>
<dbReference type="Pfam" id="PF04151">
    <property type="entry name" value="PPC"/>
    <property type="match status" value="1"/>
</dbReference>
<organism evidence="7 8">
    <name type="scientific">Shewanella piezotolerans (strain WP3 / JCM 13877)</name>
    <dbReference type="NCBI Taxonomy" id="225849"/>
    <lineage>
        <taxon>Bacteria</taxon>
        <taxon>Pseudomonadati</taxon>
        <taxon>Pseudomonadota</taxon>
        <taxon>Gammaproteobacteria</taxon>
        <taxon>Alteromonadales</taxon>
        <taxon>Shewanellaceae</taxon>
        <taxon>Shewanella</taxon>
    </lineage>
</organism>
<dbReference type="Pfam" id="PF00413">
    <property type="entry name" value="Peptidase_M10"/>
    <property type="match status" value="1"/>
</dbReference>
<dbReference type="InterPro" id="IPR021190">
    <property type="entry name" value="Pept_M10A"/>
</dbReference>
<proteinExistence type="predicted"/>
<dbReference type="STRING" id="225849.swp_3314"/>
<dbReference type="InterPro" id="IPR000601">
    <property type="entry name" value="PKD_dom"/>
</dbReference>
<feature type="domain" description="PKD" evidence="6">
    <location>
        <begin position="587"/>
        <end position="675"/>
    </location>
</feature>
<dbReference type="SUPFAM" id="SSF55486">
    <property type="entry name" value="Metalloproteases ('zincins'), catalytic domain"/>
    <property type="match status" value="1"/>
</dbReference>
<dbReference type="GO" id="GO:0031012">
    <property type="term" value="C:extracellular matrix"/>
    <property type="evidence" value="ECO:0007669"/>
    <property type="project" value="InterPro"/>
</dbReference>